<dbReference type="InterPro" id="IPR036890">
    <property type="entry name" value="HATPase_C_sf"/>
</dbReference>
<dbReference type="InterPro" id="IPR036457">
    <property type="entry name" value="PPM-type-like_dom_sf"/>
</dbReference>
<sequence>MTPPLLESEDVAWFRDEPASARGAAAALGRRIGLDEQRSSEVALAASEVATNLGKHAVDGAILLRVIRTEEHAGIEFLAIDHGPGMQDVAESLRDGVSSAGSLGIGLGAVIRLADAFDIHTLPTRGTVLWARFWPRTHNGVGPAVVLSEPTVAGVTRPITGEEVCGDSWATRLDSGAPVGAVAARQSSAVGVGAASAASGSGSSGSGSSGSGAAIPGAGGLAAPGLTASGPGTPAGLRRRSPQWAATAGRSQRVGDDPAVLIMLCDGLGHGPLAAVAADTAVRAFRNGVGRHPEDILQEIHQALRGTRGAAVAVARIEPSAGRLLYCGVGNIVGALVDTEGRWGLLSQPGIVGLQMHRLRTFEYQLPPHGALAMHSDGLSDRWSVQALPGLLHHAPIVIAGQLLREVGTRRDDAGIVVAKGLW</sequence>
<proteinExistence type="predicted"/>
<gene>
    <name evidence="3" type="ORF">GCM10009839_01750</name>
</gene>
<dbReference type="SMART" id="SM00331">
    <property type="entry name" value="PP2C_SIG"/>
    <property type="match status" value="1"/>
</dbReference>
<feature type="compositionally biased region" description="Low complexity" evidence="1">
    <location>
        <begin position="224"/>
        <end position="236"/>
    </location>
</feature>
<name>A0ABN2TJI9_9ACTN</name>
<dbReference type="SUPFAM" id="SSF81606">
    <property type="entry name" value="PP2C-like"/>
    <property type="match status" value="1"/>
</dbReference>
<dbReference type="Pfam" id="PF07228">
    <property type="entry name" value="SpoIIE"/>
    <property type="match status" value="1"/>
</dbReference>
<dbReference type="Pfam" id="PF13581">
    <property type="entry name" value="HATPase_c_2"/>
    <property type="match status" value="1"/>
</dbReference>
<dbReference type="InterPro" id="IPR039248">
    <property type="entry name" value="Ptase_RsbX"/>
</dbReference>
<reference evidence="3 4" key="1">
    <citation type="journal article" date="2019" name="Int. J. Syst. Evol. Microbiol.">
        <title>The Global Catalogue of Microorganisms (GCM) 10K type strain sequencing project: providing services to taxonomists for standard genome sequencing and annotation.</title>
        <authorList>
            <consortium name="The Broad Institute Genomics Platform"/>
            <consortium name="The Broad Institute Genome Sequencing Center for Infectious Disease"/>
            <person name="Wu L."/>
            <person name="Ma J."/>
        </authorList>
    </citation>
    <scope>NUCLEOTIDE SEQUENCE [LARGE SCALE GENOMIC DNA]</scope>
    <source>
        <strain evidence="3 4">JCM 16014</strain>
    </source>
</reference>
<dbReference type="EMBL" id="BAAAQN010000001">
    <property type="protein sequence ID" value="GAA2011321.1"/>
    <property type="molecule type" value="Genomic_DNA"/>
</dbReference>
<comment type="caution">
    <text evidence="3">The sequence shown here is derived from an EMBL/GenBank/DDBJ whole genome shotgun (WGS) entry which is preliminary data.</text>
</comment>
<dbReference type="PANTHER" id="PTHR35801">
    <property type="entry name" value="PHOSPHOSERINE PHOSPHATASE RSBX"/>
    <property type="match status" value="1"/>
</dbReference>
<feature type="region of interest" description="Disordered" evidence="1">
    <location>
        <begin position="224"/>
        <end position="251"/>
    </location>
</feature>
<dbReference type="PANTHER" id="PTHR35801:SF1">
    <property type="entry name" value="PHOSPHOSERINE PHOSPHATASE RSBX"/>
    <property type="match status" value="1"/>
</dbReference>
<dbReference type="InterPro" id="IPR001932">
    <property type="entry name" value="PPM-type_phosphatase-like_dom"/>
</dbReference>
<evidence type="ECO:0000313" key="4">
    <source>
        <dbReference type="Proteomes" id="UP001500751"/>
    </source>
</evidence>
<evidence type="ECO:0000313" key="3">
    <source>
        <dbReference type="EMBL" id="GAA2011321.1"/>
    </source>
</evidence>
<organism evidence="3 4">
    <name type="scientific">Catenulispora yoronensis</name>
    <dbReference type="NCBI Taxonomy" id="450799"/>
    <lineage>
        <taxon>Bacteria</taxon>
        <taxon>Bacillati</taxon>
        <taxon>Actinomycetota</taxon>
        <taxon>Actinomycetes</taxon>
        <taxon>Catenulisporales</taxon>
        <taxon>Catenulisporaceae</taxon>
        <taxon>Catenulispora</taxon>
    </lineage>
</organism>
<evidence type="ECO:0000259" key="2">
    <source>
        <dbReference type="SMART" id="SM00331"/>
    </source>
</evidence>
<dbReference type="Proteomes" id="UP001500751">
    <property type="component" value="Unassembled WGS sequence"/>
</dbReference>
<dbReference type="CDD" id="cd16934">
    <property type="entry name" value="HATPase_RsbT-like"/>
    <property type="match status" value="1"/>
</dbReference>
<dbReference type="InterPro" id="IPR003594">
    <property type="entry name" value="HATPase_dom"/>
</dbReference>
<accession>A0ABN2TJI9</accession>
<keyword evidence="4" id="KW-1185">Reference proteome</keyword>
<dbReference type="SUPFAM" id="SSF55874">
    <property type="entry name" value="ATPase domain of HSP90 chaperone/DNA topoisomerase II/histidine kinase"/>
    <property type="match status" value="1"/>
</dbReference>
<protein>
    <recommendedName>
        <fullName evidence="2">PPM-type phosphatase domain-containing protein</fullName>
    </recommendedName>
</protein>
<evidence type="ECO:0000256" key="1">
    <source>
        <dbReference type="SAM" id="MobiDB-lite"/>
    </source>
</evidence>
<feature type="domain" description="PPM-type phosphatase" evidence="2">
    <location>
        <begin position="239"/>
        <end position="421"/>
    </location>
</feature>
<dbReference type="Gene3D" id="3.60.40.10">
    <property type="entry name" value="PPM-type phosphatase domain"/>
    <property type="match status" value="1"/>
</dbReference>
<dbReference type="Gene3D" id="3.30.565.10">
    <property type="entry name" value="Histidine kinase-like ATPase, C-terminal domain"/>
    <property type="match status" value="1"/>
</dbReference>